<evidence type="ECO:0000313" key="2">
    <source>
        <dbReference type="Proteomes" id="UP001066276"/>
    </source>
</evidence>
<proteinExistence type="predicted"/>
<gene>
    <name evidence="1" type="ORF">NDU88_001618</name>
</gene>
<sequence>MAAASERFVKSSARSLSRICKSSIPVVKEPSLGVAHGTLAARPLMQLQNFRLAVRPATGIGDMAGLEDNTARRARRRQTLPRAPARWA</sequence>
<keyword evidence="2" id="KW-1185">Reference proteome</keyword>
<dbReference type="EMBL" id="JANPWB010000004">
    <property type="protein sequence ID" value="KAJ1192307.1"/>
    <property type="molecule type" value="Genomic_DNA"/>
</dbReference>
<reference evidence="1" key="1">
    <citation type="journal article" date="2022" name="bioRxiv">
        <title>Sequencing and chromosome-scale assembly of the giantPleurodeles waltlgenome.</title>
        <authorList>
            <person name="Brown T."/>
            <person name="Elewa A."/>
            <person name="Iarovenko S."/>
            <person name="Subramanian E."/>
            <person name="Araus A.J."/>
            <person name="Petzold A."/>
            <person name="Susuki M."/>
            <person name="Suzuki K.-i.T."/>
            <person name="Hayashi T."/>
            <person name="Toyoda A."/>
            <person name="Oliveira C."/>
            <person name="Osipova E."/>
            <person name="Leigh N.D."/>
            <person name="Simon A."/>
            <person name="Yun M.H."/>
        </authorList>
    </citation>
    <scope>NUCLEOTIDE SEQUENCE</scope>
    <source>
        <strain evidence="1">20211129_DDA</strain>
        <tissue evidence="1">Liver</tissue>
    </source>
</reference>
<evidence type="ECO:0000313" key="1">
    <source>
        <dbReference type="EMBL" id="KAJ1192307.1"/>
    </source>
</evidence>
<name>A0AAV7UTA8_PLEWA</name>
<accession>A0AAV7UTA8</accession>
<protein>
    <submittedName>
        <fullName evidence="1">Uncharacterized protein</fullName>
    </submittedName>
</protein>
<comment type="caution">
    <text evidence="1">The sequence shown here is derived from an EMBL/GenBank/DDBJ whole genome shotgun (WGS) entry which is preliminary data.</text>
</comment>
<dbReference type="Proteomes" id="UP001066276">
    <property type="component" value="Chromosome 2_2"/>
</dbReference>
<organism evidence="1 2">
    <name type="scientific">Pleurodeles waltl</name>
    <name type="common">Iberian ribbed newt</name>
    <dbReference type="NCBI Taxonomy" id="8319"/>
    <lineage>
        <taxon>Eukaryota</taxon>
        <taxon>Metazoa</taxon>
        <taxon>Chordata</taxon>
        <taxon>Craniata</taxon>
        <taxon>Vertebrata</taxon>
        <taxon>Euteleostomi</taxon>
        <taxon>Amphibia</taxon>
        <taxon>Batrachia</taxon>
        <taxon>Caudata</taxon>
        <taxon>Salamandroidea</taxon>
        <taxon>Salamandridae</taxon>
        <taxon>Pleurodelinae</taxon>
        <taxon>Pleurodeles</taxon>
    </lineage>
</organism>
<dbReference type="AlphaFoldDB" id="A0AAV7UTA8"/>